<dbReference type="EMBL" id="BABT02000229">
    <property type="protein sequence ID" value="GAA99706.1"/>
    <property type="molecule type" value="Genomic_DNA"/>
</dbReference>
<accession>G7EA46</accession>
<keyword evidence="3" id="KW-1185">Reference proteome</keyword>
<feature type="region of interest" description="Disordered" evidence="1">
    <location>
        <begin position="317"/>
        <end position="379"/>
    </location>
</feature>
<feature type="compositionally biased region" description="Basic and acidic residues" evidence="1">
    <location>
        <begin position="747"/>
        <end position="757"/>
    </location>
</feature>
<comment type="caution">
    <text evidence="2">The sequence shown here is derived from an EMBL/GenBank/DDBJ whole genome shotgun (WGS) entry which is preliminary data.</text>
</comment>
<evidence type="ECO:0000313" key="3">
    <source>
        <dbReference type="Proteomes" id="UP000009131"/>
    </source>
</evidence>
<dbReference type="RefSeq" id="XP_014566182.1">
    <property type="nucleotide sequence ID" value="XM_014710696.1"/>
</dbReference>
<feature type="compositionally biased region" description="Low complexity" evidence="1">
    <location>
        <begin position="573"/>
        <end position="589"/>
    </location>
</feature>
<feature type="compositionally biased region" description="Low complexity" evidence="1">
    <location>
        <begin position="134"/>
        <end position="150"/>
    </location>
</feature>
<proteinExistence type="predicted"/>
<reference evidence="2 3" key="2">
    <citation type="journal article" date="2012" name="Open Biol.">
        <title>Characteristics of nucleosomes and linker DNA regions on the genome of the basidiomycete Mixia osmundae revealed by mono- and dinucleosome mapping.</title>
        <authorList>
            <person name="Nishida H."/>
            <person name="Kondo S."/>
            <person name="Matsumoto T."/>
            <person name="Suzuki Y."/>
            <person name="Yoshikawa H."/>
            <person name="Taylor T.D."/>
            <person name="Sugiyama J."/>
        </authorList>
    </citation>
    <scope>NUCLEOTIDE SEQUENCE [LARGE SCALE GENOMIC DNA]</scope>
    <source>
        <strain evidence="3">CBS 9802 / IAM 14324 / JCM 22182 / KY 12970</strain>
    </source>
</reference>
<feature type="compositionally biased region" description="Low complexity" evidence="1">
    <location>
        <begin position="606"/>
        <end position="617"/>
    </location>
</feature>
<feature type="compositionally biased region" description="Polar residues" evidence="1">
    <location>
        <begin position="1"/>
        <end position="12"/>
    </location>
</feature>
<feature type="compositionally biased region" description="Basic and acidic residues" evidence="1">
    <location>
        <begin position="806"/>
        <end position="817"/>
    </location>
</feature>
<gene>
    <name evidence="2" type="primary">Mo06409</name>
    <name evidence="2" type="ORF">E5Q_06409</name>
</gene>
<feature type="region of interest" description="Disordered" evidence="1">
    <location>
        <begin position="1"/>
        <end position="233"/>
    </location>
</feature>
<feature type="compositionally biased region" description="Polar residues" evidence="1">
    <location>
        <begin position="902"/>
        <end position="922"/>
    </location>
</feature>
<name>G7EA46_MIXOS</name>
<dbReference type="STRING" id="764103.G7EA46"/>
<feature type="region of interest" description="Disordered" evidence="1">
    <location>
        <begin position="646"/>
        <end position="671"/>
    </location>
</feature>
<feature type="compositionally biased region" description="Low complexity" evidence="1">
    <location>
        <begin position="164"/>
        <end position="182"/>
    </location>
</feature>
<dbReference type="eggNOG" id="ENOG502S3G2">
    <property type="taxonomic scope" value="Eukaryota"/>
</dbReference>
<evidence type="ECO:0000256" key="1">
    <source>
        <dbReference type="SAM" id="MobiDB-lite"/>
    </source>
</evidence>
<dbReference type="InParanoid" id="G7EA46"/>
<feature type="compositionally biased region" description="Polar residues" evidence="1">
    <location>
        <begin position="60"/>
        <end position="95"/>
    </location>
</feature>
<feature type="region of interest" description="Disordered" evidence="1">
    <location>
        <begin position="718"/>
        <end position="955"/>
    </location>
</feature>
<sequence>MSQDDTARQSLEVQIAAPLASSEAVQSEPVPVTAPAKTVDQSEPRLGSVGPAPVAIAPLDSTSATERLEPPTNSEPIDTSPLDPSSTQHETSVGQAEQDAVPSLSAMPAQADAQEATTLPTGGETNVSERMEHAASATQPAIEAAAQTAAGDPVASKADQPDASLTAESSSTDPSSMSASEPLTSEALQRLPSISASSVGDLARPDTPTSLAASDKDRPPLATANSGAFTAKKTFSSNLSVNRKFLEKASSAVPDGKPAASTTVRSAPIGLGAAAASRASTGAAVSPGISSAASPLPPGPRLLTGKVAPTAAVMPPAGSAGATWGKAGSPGMTERPSPFANFGKGPLPPFAHRSPAERPGAWTRAGPGGPNKPSQGFSAERDFPSMAEAARSKLLKAQAQQAGVAKEKANQQAAAAASAAYNQHLLEGLDAFRGTHLDPNAVHWDEEEDDGDYYDDVIDFGDGKQYTISSATEPEAIHNLASALANQDQEAATAAAAAFESRPASARPPASEWDRGAGPAAREQANQKTLFNERLGRFEPYAGKQSKKDAPASATEPTILPRSKGDAPDAGQANPARPPKSARAASGSRETQTEPNRPRKESATRPPQSKPAAASAPLHKPIALPAITPPTLLQSSATTVPLAWSAPAESAAKVSATQSNVDTASAAPTRDIEEMQRQEMMSAADRAKKRRQEEEAIRQAEIARAQKRAAEIELKMAADRPKQAPAAAIKPPDSQPAIIKPVAILHKPNERTKEARRPLPTQDEVALQAKQQKSDAAAARKAAKASESAEPAQQSTDKAVSGPQDKSPDDRQWRRAELTTTPDAVPTVRMRGSKESAAKAQTVAKQSFAKPSEPSSIDVTMSRVQGALNAAELSNAASKEARAGSRGKRMAASEERQARPQLPSTPSFRSEDASFTSRQLRSPSPRPAWNRYTVKLSRTNPRRPASAAQKQAMLQSRPGRVVGVYTWHGDTGDRFAGSERRLFWVMPGTLEVKLAKRSKPARPASFLSKPESWPAHELRTISTDNSRSAAVSSWRQTPKPSPAVEETAQTLPAIEEIMLEEQMLPAPIVSLPSPNKDRKARRVVTAPTASGQRAIVIDLGGDRRKAAAVSPSESQALENENTDSLPAMAPSARINGLPDLAAPAQTEANAQEHLARTSTPPVLPPTAAIAPAPWTKDQPAISVADPALKNVWSKPVEEVGLLSKPSNSLEGLADDFPAALPSSANELKLDDGQSEASPVLTRDVLRPKPTATAQMSALTPLPVDMSSLAAGSNPYMATAAAGAYSGPNGYGYGYPSSHVPTSQLVINQGYGYLPMQNAAAMQSAAAQGMWSQGHYGGYPAGRLAGSDYSSASYLSSPLSPGMSVLSTPASFRGPNRAVTGGRESMSYVQRQQEAQIRYGSSPYANGGLDYGAPGRPQQLQQQQQMLRAVSHAAPGVGMPAYAAQSPIYPAMYPAGATPGNASTYGAPLSAEAVAAAKARYPSSMYPGGSQTDPRW</sequence>
<dbReference type="HOGENOM" id="CLU_248943_0_0_1"/>
<dbReference type="OrthoDB" id="2504896at2759"/>
<feature type="region of interest" description="Disordered" evidence="1">
    <location>
        <begin position="285"/>
        <end position="304"/>
    </location>
</feature>
<reference evidence="2 3" key="1">
    <citation type="journal article" date="2011" name="J. Gen. Appl. Microbiol.">
        <title>Draft genome sequencing of the enigmatic basidiomycete Mixia osmundae.</title>
        <authorList>
            <person name="Nishida H."/>
            <person name="Nagatsuka Y."/>
            <person name="Sugiyama J."/>
        </authorList>
    </citation>
    <scope>NUCLEOTIDE SEQUENCE [LARGE SCALE GENOMIC DNA]</scope>
    <source>
        <strain evidence="3">CBS 9802 / IAM 14324 / JCM 22182 / KY 12970</strain>
    </source>
</reference>
<feature type="compositionally biased region" description="Polar residues" evidence="1">
    <location>
        <begin position="223"/>
        <end position="233"/>
    </location>
</feature>
<dbReference type="OMA" id="WSTEAPR"/>
<protein>
    <submittedName>
        <fullName evidence="2">Uncharacterized protein</fullName>
    </submittedName>
</protein>
<feature type="region of interest" description="Disordered" evidence="1">
    <location>
        <begin position="1108"/>
        <end position="1135"/>
    </location>
</feature>
<feature type="compositionally biased region" description="Polar residues" evidence="1">
    <location>
        <begin position="1111"/>
        <end position="1124"/>
    </location>
</feature>
<feature type="compositionally biased region" description="Polar residues" evidence="1">
    <location>
        <begin position="853"/>
        <end position="863"/>
    </location>
</feature>
<feature type="compositionally biased region" description="Low complexity" evidence="1">
    <location>
        <begin position="490"/>
        <end position="511"/>
    </location>
</feature>
<feature type="compositionally biased region" description="Low complexity" evidence="1">
    <location>
        <begin position="867"/>
        <end position="878"/>
    </location>
</feature>
<feature type="region of interest" description="Disordered" evidence="1">
    <location>
        <begin position="487"/>
        <end position="623"/>
    </location>
</feature>
<feature type="compositionally biased region" description="Polar residues" evidence="1">
    <location>
        <begin position="115"/>
        <end position="126"/>
    </location>
</feature>
<dbReference type="Proteomes" id="UP000009131">
    <property type="component" value="Unassembled WGS sequence"/>
</dbReference>
<evidence type="ECO:0000313" key="2">
    <source>
        <dbReference type="EMBL" id="GAA99706.1"/>
    </source>
</evidence>
<feature type="region of interest" description="Disordered" evidence="1">
    <location>
        <begin position="1145"/>
        <end position="1164"/>
    </location>
</feature>
<organism evidence="2 3">
    <name type="scientific">Mixia osmundae (strain CBS 9802 / IAM 14324 / JCM 22182 / KY 12970)</name>
    <dbReference type="NCBI Taxonomy" id="764103"/>
    <lineage>
        <taxon>Eukaryota</taxon>
        <taxon>Fungi</taxon>
        <taxon>Dikarya</taxon>
        <taxon>Basidiomycota</taxon>
        <taxon>Pucciniomycotina</taxon>
        <taxon>Mixiomycetes</taxon>
        <taxon>Mixiales</taxon>
        <taxon>Mixiaceae</taxon>
        <taxon>Mixia</taxon>
    </lineage>
</organism>
<feature type="compositionally biased region" description="Low complexity" evidence="1">
    <location>
        <begin position="766"/>
        <end position="795"/>
    </location>
</feature>
<feature type="compositionally biased region" description="Low complexity" evidence="1">
    <location>
        <begin position="723"/>
        <end position="732"/>
    </location>
</feature>